<organism evidence="2 3">
    <name type="scientific">Cystoisospora suis</name>
    <dbReference type="NCBI Taxonomy" id="483139"/>
    <lineage>
        <taxon>Eukaryota</taxon>
        <taxon>Sar</taxon>
        <taxon>Alveolata</taxon>
        <taxon>Apicomplexa</taxon>
        <taxon>Conoidasida</taxon>
        <taxon>Coccidia</taxon>
        <taxon>Eucoccidiorida</taxon>
        <taxon>Eimeriorina</taxon>
        <taxon>Sarcocystidae</taxon>
        <taxon>Cystoisospora</taxon>
    </lineage>
</organism>
<gene>
    <name evidence="2" type="ORF">CSUI_008937</name>
</gene>
<protein>
    <submittedName>
        <fullName evidence="2">Uncharacterized protein</fullName>
    </submittedName>
</protein>
<dbReference type="GeneID" id="94432267"/>
<evidence type="ECO:0000313" key="2">
    <source>
        <dbReference type="EMBL" id="PHJ17246.1"/>
    </source>
</evidence>
<accession>A0A2C6KLI2</accession>
<keyword evidence="3" id="KW-1185">Reference proteome</keyword>
<evidence type="ECO:0000313" key="3">
    <source>
        <dbReference type="Proteomes" id="UP000221165"/>
    </source>
</evidence>
<dbReference type="RefSeq" id="XP_067918971.1">
    <property type="nucleotide sequence ID" value="XM_068069056.1"/>
</dbReference>
<dbReference type="VEuPathDB" id="ToxoDB:CSUI_008937"/>
<dbReference type="AlphaFoldDB" id="A0A2C6KLI2"/>
<reference evidence="2 3" key="1">
    <citation type="journal article" date="2017" name="Int. J. Parasitol.">
        <title>The genome of the protozoan parasite Cystoisospora suis and a reverse vaccinology approach to identify vaccine candidates.</title>
        <authorList>
            <person name="Palmieri N."/>
            <person name="Shrestha A."/>
            <person name="Ruttkowski B."/>
            <person name="Beck T."/>
            <person name="Vogl C."/>
            <person name="Tomley F."/>
            <person name="Blake D.P."/>
            <person name="Joachim A."/>
        </authorList>
    </citation>
    <scope>NUCLEOTIDE SEQUENCE [LARGE SCALE GENOMIC DNA]</scope>
    <source>
        <strain evidence="2 3">Wien I</strain>
    </source>
</reference>
<dbReference type="Proteomes" id="UP000221165">
    <property type="component" value="Unassembled WGS sequence"/>
</dbReference>
<feature type="non-terminal residue" evidence="2">
    <location>
        <position position="1"/>
    </location>
</feature>
<proteinExistence type="predicted"/>
<dbReference type="EMBL" id="MIGC01005147">
    <property type="protein sequence ID" value="PHJ17246.1"/>
    <property type="molecule type" value="Genomic_DNA"/>
</dbReference>
<feature type="region of interest" description="Disordered" evidence="1">
    <location>
        <begin position="1"/>
        <end position="23"/>
    </location>
</feature>
<name>A0A2C6KLI2_9APIC</name>
<comment type="caution">
    <text evidence="2">The sequence shown here is derived from an EMBL/GenBank/DDBJ whole genome shotgun (WGS) entry which is preliminary data.</text>
</comment>
<evidence type="ECO:0000256" key="1">
    <source>
        <dbReference type="SAM" id="MobiDB-lite"/>
    </source>
</evidence>
<sequence length="63" mass="6944">GSHRHVPAHQYRTPAGPSPCPPVSLTRQHRHLQPLCIVLFRLLLSCPGIVPTSLCPCHSRSDD</sequence>